<organism evidence="1 2">
    <name type="scientific">Russula earlei</name>
    <dbReference type="NCBI Taxonomy" id="71964"/>
    <lineage>
        <taxon>Eukaryota</taxon>
        <taxon>Fungi</taxon>
        <taxon>Dikarya</taxon>
        <taxon>Basidiomycota</taxon>
        <taxon>Agaricomycotina</taxon>
        <taxon>Agaricomycetes</taxon>
        <taxon>Russulales</taxon>
        <taxon>Russulaceae</taxon>
        <taxon>Russula</taxon>
    </lineage>
</organism>
<accession>A0ACC0UKD3</accession>
<keyword evidence="2" id="KW-1185">Reference proteome</keyword>
<dbReference type="Proteomes" id="UP001207468">
    <property type="component" value="Unassembled WGS sequence"/>
</dbReference>
<evidence type="ECO:0000313" key="2">
    <source>
        <dbReference type="Proteomes" id="UP001207468"/>
    </source>
</evidence>
<reference evidence="1" key="1">
    <citation type="submission" date="2021-03" db="EMBL/GenBank/DDBJ databases">
        <title>Evolutionary priming and transition to the ectomycorrhizal habit in an iconic lineage of mushroom-forming fungi: is preadaptation a requirement?</title>
        <authorList>
            <consortium name="DOE Joint Genome Institute"/>
            <person name="Looney B.P."/>
            <person name="Miyauchi S."/>
            <person name="Morin E."/>
            <person name="Drula E."/>
            <person name="Courty P.E."/>
            <person name="Chicoki N."/>
            <person name="Fauchery L."/>
            <person name="Kohler A."/>
            <person name="Kuo A."/>
            <person name="LaButti K."/>
            <person name="Pangilinan J."/>
            <person name="Lipzen A."/>
            <person name="Riley R."/>
            <person name="Andreopoulos W."/>
            <person name="He G."/>
            <person name="Johnson J."/>
            <person name="Barry K.W."/>
            <person name="Grigoriev I.V."/>
            <person name="Nagy L."/>
            <person name="Hibbett D."/>
            <person name="Henrissat B."/>
            <person name="Matheny P.B."/>
            <person name="Labbe J."/>
            <person name="Martin A.F."/>
        </authorList>
    </citation>
    <scope>NUCLEOTIDE SEQUENCE</scope>
    <source>
        <strain evidence="1">BPL698</strain>
    </source>
</reference>
<comment type="caution">
    <text evidence="1">The sequence shown here is derived from an EMBL/GenBank/DDBJ whole genome shotgun (WGS) entry which is preliminary data.</text>
</comment>
<protein>
    <submittedName>
        <fullName evidence="1">Uncharacterized protein</fullName>
    </submittedName>
</protein>
<evidence type="ECO:0000313" key="1">
    <source>
        <dbReference type="EMBL" id="KAI9512018.1"/>
    </source>
</evidence>
<dbReference type="EMBL" id="JAGFNK010000014">
    <property type="protein sequence ID" value="KAI9512018.1"/>
    <property type="molecule type" value="Genomic_DNA"/>
</dbReference>
<proteinExistence type="predicted"/>
<name>A0ACC0UKD3_9AGAM</name>
<sequence length="257" mass="28534">MSSIPHQHTSYLQFQAIFDVALKEYSKKTGNDITGDPLTDRLKSCTSPEDVLCILEEKSEAFNDFRNGGRKVQLMNKLKPTVGILSALCNSAGLGNGIGLMFPPANAIFAGLGFLLSAANGVSSSYDTLMDLFECFESYLSRLRVLTQVPSSMLGILVKIMVELVDVLALATRQIKQGRFKKFAKKLLGEGEVEAVLHRLDRLTMEESRMTAAQTMEVVHGLFNNMKEVMDDGKTSIDNIRVTLDPRHSRKRQQNQT</sequence>
<gene>
    <name evidence="1" type="ORF">F5148DRAFT_158341</name>
</gene>